<dbReference type="InterPro" id="IPR036063">
    <property type="entry name" value="Smr_dom_sf"/>
</dbReference>
<organism evidence="2 3">
    <name type="scientific">Nitratireductor aestuarii</name>
    <dbReference type="NCBI Taxonomy" id="1735103"/>
    <lineage>
        <taxon>Bacteria</taxon>
        <taxon>Pseudomonadati</taxon>
        <taxon>Pseudomonadota</taxon>
        <taxon>Alphaproteobacteria</taxon>
        <taxon>Hyphomicrobiales</taxon>
        <taxon>Phyllobacteriaceae</taxon>
        <taxon>Nitratireductor</taxon>
    </lineage>
</organism>
<dbReference type="Gene3D" id="3.30.1370.110">
    <property type="match status" value="1"/>
</dbReference>
<evidence type="ECO:0000259" key="1">
    <source>
        <dbReference type="PROSITE" id="PS50828"/>
    </source>
</evidence>
<keyword evidence="3" id="KW-1185">Reference proteome</keyword>
<dbReference type="PANTHER" id="PTHR35562">
    <property type="entry name" value="DNA ENDONUCLEASE SMRA-RELATED"/>
    <property type="match status" value="1"/>
</dbReference>
<dbReference type="InterPro" id="IPR002625">
    <property type="entry name" value="Smr_dom"/>
</dbReference>
<proteinExistence type="predicted"/>
<reference evidence="2" key="2">
    <citation type="submission" date="2020-09" db="EMBL/GenBank/DDBJ databases">
        <authorList>
            <person name="Sun Q."/>
            <person name="Zhou Y."/>
        </authorList>
    </citation>
    <scope>NUCLEOTIDE SEQUENCE</scope>
    <source>
        <strain evidence="2">CGMCC 1.15320</strain>
    </source>
</reference>
<dbReference type="EMBL" id="BMIF01000002">
    <property type="protein sequence ID" value="GGA57213.1"/>
    <property type="molecule type" value="Genomic_DNA"/>
</dbReference>
<accession>A0A916RIE6</accession>
<dbReference type="SMART" id="SM00463">
    <property type="entry name" value="SMR"/>
    <property type="match status" value="1"/>
</dbReference>
<dbReference type="RefSeq" id="WP_188719695.1">
    <property type="nucleotide sequence ID" value="NZ_BMIF01000002.1"/>
</dbReference>
<reference evidence="2" key="1">
    <citation type="journal article" date="2014" name="Int. J. Syst. Evol. Microbiol.">
        <title>Complete genome sequence of Corynebacterium casei LMG S-19264T (=DSM 44701T), isolated from a smear-ripened cheese.</title>
        <authorList>
            <consortium name="US DOE Joint Genome Institute (JGI-PGF)"/>
            <person name="Walter F."/>
            <person name="Albersmeier A."/>
            <person name="Kalinowski J."/>
            <person name="Ruckert C."/>
        </authorList>
    </citation>
    <scope>NUCLEOTIDE SEQUENCE</scope>
    <source>
        <strain evidence="2">CGMCC 1.15320</strain>
    </source>
</reference>
<evidence type="ECO:0000313" key="3">
    <source>
        <dbReference type="Proteomes" id="UP000636264"/>
    </source>
</evidence>
<comment type="caution">
    <text evidence="2">The sequence shown here is derived from an EMBL/GenBank/DDBJ whole genome shotgun (WGS) entry which is preliminary data.</text>
</comment>
<sequence length="182" mass="20220">MSRRKKTLTEEDRILWSRVARSAVPLKGRAHPEEPEALAVFDPKGLAEEAENFFIGPLESASPQPAAKKKEQVVRKLDEPTRSKLAKGRLEITGRIDLHGLTQDEAYGLLLAFLHRAFASGQRYVLVITGKGSSGEGVLRRAVPKWFSTPPFRGLVGSFEDAARHHGGHGAMYVRLRKRDLT</sequence>
<dbReference type="Proteomes" id="UP000636264">
    <property type="component" value="Unassembled WGS sequence"/>
</dbReference>
<feature type="domain" description="Smr" evidence="1">
    <location>
        <begin position="96"/>
        <end position="177"/>
    </location>
</feature>
<evidence type="ECO:0000313" key="2">
    <source>
        <dbReference type="EMBL" id="GGA57213.1"/>
    </source>
</evidence>
<dbReference type="PROSITE" id="PS50828">
    <property type="entry name" value="SMR"/>
    <property type="match status" value="1"/>
</dbReference>
<dbReference type="PANTHER" id="PTHR35562:SF2">
    <property type="entry name" value="DNA ENDONUCLEASE SMRA-RELATED"/>
    <property type="match status" value="1"/>
</dbReference>
<dbReference type="SUPFAM" id="SSF160443">
    <property type="entry name" value="SMR domain-like"/>
    <property type="match status" value="1"/>
</dbReference>
<dbReference type="AlphaFoldDB" id="A0A916RIE6"/>
<protein>
    <submittedName>
        <fullName evidence="2">DNA mismatch repair protein MutS</fullName>
    </submittedName>
</protein>
<name>A0A916RIE6_9HYPH</name>
<gene>
    <name evidence="2" type="ORF">GCM10011385_08330</name>
</gene>
<dbReference type="Pfam" id="PF01713">
    <property type="entry name" value="Smr"/>
    <property type="match status" value="1"/>
</dbReference>